<protein>
    <recommendedName>
        <fullName evidence="3">GATA-type domain-containing protein</fullName>
    </recommendedName>
</protein>
<dbReference type="GO" id="GO:0008270">
    <property type="term" value="F:zinc ion binding"/>
    <property type="evidence" value="ECO:0007669"/>
    <property type="project" value="UniProtKB-KW"/>
</dbReference>
<dbReference type="InterPro" id="IPR000679">
    <property type="entry name" value="Znf_GATA"/>
</dbReference>
<evidence type="ECO:0000313" key="5">
    <source>
        <dbReference type="Proteomes" id="UP001295794"/>
    </source>
</evidence>
<sequence>MSGFSYAFWFDDSRNHEENEQVLEPSLGAVQPQIPPTISPSAFPSHAQDRFSPSLPPNSLEPSPFCMEESEPPRANPLIPELTPQMMPSPQALTARQCSHCGTTTLVWQQHPITHVPLCDACAVYLSQRSKQRLVDLLLAETRRNGSSEDGVSLEGTIQCPHCGTKRASPSEENLEEMMVCDACGMYVQVRGQDRTNRVTEGWEEGDDSGITRNTVSKLCPRVAIVEILASAGTCVFTS</sequence>
<feature type="domain" description="GATA-type" evidence="3">
    <location>
        <begin position="92"/>
        <end position="133"/>
    </location>
</feature>
<reference evidence="4" key="1">
    <citation type="submission" date="2023-11" db="EMBL/GenBank/DDBJ databases">
        <authorList>
            <person name="De Vega J J."/>
            <person name="De Vega J J."/>
        </authorList>
    </citation>
    <scope>NUCLEOTIDE SEQUENCE</scope>
</reference>
<evidence type="ECO:0000256" key="1">
    <source>
        <dbReference type="PROSITE-ProRule" id="PRU00094"/>
    </source>
</evidence>
<dbReference type="InterPro" id="IPR013088">
    <property type="entry name" value="Znf_NHR/GATA"/>
</dbReference>
<evidence type="ECO:0000313" key="4">
    <source>
        <dbReference type="EMBL" id="CAK5266307.1"/>
    </source>
</evidence>
<dbReference type="EMBL" id="CAVNYO010000109">
    <property type="protein sequence ID" value="CAK5266307.1"/>
    <property type="molecule type" value="Genomic_DNA"/>
</dbReference>
<dbReference type="GO" id="GO:0043565">
    <property type="term" value="F:sequence-specific DNA binding"/>
    <property type="evidence" value="ECO:0007669"/>
    <property type="project" value="InterPro"/>
</dbReference>
<dbReference type="Gene3D" id="3.30.50.10">
    <property type="entry name" value="Erythroid Transcription Factor GATA-1, subunit A"/>
    <property type="match status" value="1"/>
</dbReference>
<comment type="caution">
    <text evidence="4">The sequence shown here is derived from an EMBL/GenBank/DDBJ whole genome shotgun (WGS) entry which is preliminary data.</text>
</comment>
<name>A0AAD2JWV0_9AGAR</name>
<dbReference type="Proteomes" id="UP001295794">
    <property type="component" value="Unassembled WGS sequence"/>
</dbReference>
<organism evidence="4 5">
    <name type="scientific">Mycena citricolor</name>
    <dbReference type="NCBI Taxonomy" id="2018698"/>
    <lineage>
        <taxon>Eukaryota</taxon>
        <taxon>Fungi</taxon>
        <taxon>Dikarya</taxon>
        <taxon>Basidiomycota</taxon>
        <taxon>Agaricomycotina</taxon>
        <taxon>Agaricomycetes</taxon>
        <taxon>Agaricomycetidae</taxon>
        <taxon>Agaricales</taxon>
        <taxon>Marasmiineae</taxon>
        <taxon>Mycenaceae</taxon>
        <taxon>Mycena</taxon>
    </lineage>
</organism>
<dbReference type="PROSITE" id="PS50114">
    <property type="entry name" value="GATA_ZN_FINGER_2"/>
    <property type="match status" value="2"/>
</dbReference>
<evidence type="ECO:0000256" key="2">
    <source>
        <dbReference type="SAM" id="MobiDB-lite"/>
    </source>
</evidence>
<dbReference type="GO" id="GO:0006355">
    <property type="term" value="P:regulation of DNA-templated transcription"/>
    <property type="evidence" value="ECO:0007669"/>
    <property type="project" value="InterPro"/>
</dbReference>
<feature type="domain" description="GATA-type" evidence="3">
    <location>
        <begin position="159"/>
        <end position="195"/>
    </location>
</feature>
<accession>A0AAD2JWV0</accession>
<keyword evidence="1" id="KW-0863">Zinc-finger</keyword>
<keyword evidence="1" id="KW-0479">Metal-binding</keyword>
<evidence type="ECO:0000259" key="3">
    <source>
        <dbReference type="PROSITE" id="PS50114"/>
    </source>
</evidence>
<feature type="region of interest" description="Disordered" evidence="2">
    <location>
        <begin position="30"/>
        <end position="73"/>
    </location>
</feature>
<keyword evidence="1" id="KW-0862">Zinc</keyword>
<dbReference type="SUPFAM" id="SSF57716">
    <property type="entry name" value="Glucocorticoid receptor-like (DNA-binding domain)"/>
    <property type="match status" value="1"/>
</dbReference>
<proteinExistence type="predicted"/>
<keyword evidence="5" id="KW-1185">Reference proteome</keyword>
<gene>
    <name evidence="4" type="ORF">MYCIT1_LOCUS8007</name>
</gene>
<dbReference type="AlphaFoldDB" id="A0AAD2JWV0"/>